<proteinExistence type="predicted"/>
<evidence type="ECO:0008006" key="2">
    <source>
        <dbReference type="Google" id="ProtNLM"/>
    </source>
</evidence>
<dbReference type="EMBL" id="UOFC01000223">
    <property type="protein sequence ID" value="VAW48705.1"/>
    <property type="molecule type" value="Genomic_DNA"/>
</dbReference>
<evidence type="ECO:0000313" key="1">
    <source>
        <dbReference type="EMBL" id="VAW48705.1"/>
    </source>
</evidence>
<accession>A0A3B0VYP5</accession>
<dbReference type="AlphaFoldDB" id="A0A3B0VYP5"/>
<organism evidence="1">
    <name type="scientific">hydrothermal vent metagenome</name>
    <dbReference type="NCBI Taxonomy" id="652676"/>
    <lineage>
        <taxon>unclassified sequences</taxon>
        <taxon>metagenomes</taxon>
        <taxon>ecological metagenomes</taxon>
    </lineage>
</organism>
<feature type="non-terminal residue" evidence="1">
    <location>
        <position position="1"/>
    </location>
</feature>
<sequence>VVVNTEIITLTYIDIIALMQDIKASGNHNVNEDRNKGLMARSQLQQLTQAYEEFREDGRVPASYEVVYLRAKKPTI</sequence>
<protein>
    <recommendedName>
        <fullName evidence="2">Biotin synthesis protein BioC</fullName>
    </recommendedName>
</protein>
<reference evidence="1" key="1">
    <citation type="submission" date="2018-06" db="EMBL/GenBank/DDBJ databases">
        <authorList>
            <person name="Zhirakovskaya E."/>
        </authorList>
    </citation>
    <scope>NUCLEOTIDE SEQUENCE</scope>
</reference>
<name>A0A3B0VYP5_9ZZZZ</name>
<gene>
    <name evidence="1" type="ORF">MNBD_GAMMA03-843</name>
</gene>